<dbReference type="OrthoDB" id="369336at2"/>
<comment type="caution">
    <text evidence="7">The sequence shown here is derived from an EMBL/GenBank/DDBJ whole genome shotgun (WGS) entry which is preliminary data.</text>
</comment>
<dbReference type="RefSeq" id="WP_125005788.1">
    <property type="nucleotide sequence ID" value="NZ_BHYK01000042.1"/>
</dbReference>
<accession>A0A401UTN0</accession>
<evidence type="ECO:0000313" key="8">
    <source>
        <dbReference type="Proteomes" id="UP000287872"/>
    </source>
</evidence>
<protein>
    <submittedName>
        <fullName evidence="7">Methyl-accepting chemotaxis protein</fullName>
    </submittedName>
</protein>
<dbReference type="Pfam" id="PF00015">
    <property type="entry name" value="MCPsignal"/>
    <property type="match status" value="1"/>
</dbReference>
<dbReference type="Gene3D" id="1.10.287.950">
    <property type="entry name" value="Methyl-accepting chemotaxis protein"/>
    <property type="match status" value="1"/>
</dbReference>
<dbReference type="PROSITE" id="PS50111">
    <property type="entry name" value="CHEMOTAXIS_TRANSDUC_2"/>
    <property type="match status" value="1"/>
</dbReference>
<dbReference type="SUPFAM" id="SSF58104">
    <property type="entry name" value="Methyl-accepting chemotaxis protein (MCP) signaling domain"/>
    <property type="match status" value="1"/>
</dbReference>
<sequence length="565" mass="61443">MKNLKNLKIVNSVIAMWIISLICSLVIGINGFINMKKLNGNVETIYSEQLMSISILAELNGELGLIRQNFTKLIDRPFNSAIITILDENDKLFKENTAKIEKYCTTSTGKESFNSLKKNYEDYFAGINVVKEKKKQGQNATNEEVAQYGISGTNLSKSMLELTKLNQKSAEDIYNKSLQQYNSSRNIFIAMGIILFIILTSISLIVISLVKSSIKEFSNALAVISTGDFTIELDKTGKNEFGKMKKQLAMTIGAISQILKTIKENTDTISEQSLSLSAISEEMTSSTQEVANAIHEVAEGSTSQSTDLIEMSSNLNAFGNAINNIVLSVEEVEVNAKSVNNMATNSNTKLEDLVKSVANISGAFKDVSTKFAKLGTSINKINEITTLINNIANQTNLLALNAAIEAARAGESGKGFAVVADEIRKLAEQSKNSSTEIDNLLKTISLETEGVIVTTNKVDSDLVDQVDIIDSSISVFKDIITAIEKMLPLIENTNLEVNKINSDKDSIIVKIENASAVSEENSAASEEIAASAQELSASSEDVAISAEKLTSIATRTIEEVNKFKL</sequence>
<evidence type="ECO:0000313" key="7">
    <source>
        <dbReference type="EMBL" id="GCD12808.1"/>
    </source>
</evidence>
<feature type="transmembrane region" description="Helical" evidence="4">
    <location>
        <begin position="187"/>
        <end position="210"/>
    </location>
</feature>
<keyword evidence="8" id="KW-1185">Reference proteome</keyword>
<dbReference type="Proteomes" id="UP000287872">
    <property type="component" value="Unassembled WGS sequence"/>
</dbReference>
<feature type="transmembrane region" description="Helical" evidence="4">
    <location>
        <begin position="12"/>
        <end position="33"/>
    </location>
</feature>
<evidence type="ECO:0000256" key="3">
    <source>
        <dbReference type="PROSITE-ProRule" id="PRU00284"/>
    </source>
</evidence>
<dbReference type="GO" id="GO:0006935">
    <property type="term" value="P:chemotaxis"/>
    <property type="evidence" value="ECO:0007669"/>
    <property type="project" value="InterPro"/>
</dbReference>
<dbReference type="GO" id="GO:0016020">
    <property type="term" value="C:membrane"/>
    <property type="evidence" value="ECO:0007669"/>
    <property type="project" value="InterPro"/>
</dbReference>
<evidence type="ECO:0000259" key="6">
    <source>
        <dbReference type="PROSITE" id="PS50885"/>
    </source>
</evidence>
<keyword evidence="4" id="KW-0472">Membrane</keyword>
<dbReference type="Pfam" id="PF12729">
    <property type="entry name" value="4HB_MCP_1"/>
    <property type="match status" value="1"/>
</dbReference>
<dbReference type="PANTHER" id="PTHR32089">
    <property type="entry name" value="METHYL-ACCEPTING CHEMOTAXIS PROTEIN MCPB"/>
    <property type="match status" value="1"/>
</dbReference>
<dbReference type="PRINTS" id="PR00260">
    <property type="entry name" value="CHEMTRNSDUCR"/>
</dbReference>
<dbReference type="InterPro" id="IPR004090">
    <property type="entry name" value="Chemotax_Me-accpt_rcpt"/>
</dbReference>
<evidence type="ECO:0000256" key="2">
    <source>
        <dbReference type="ARBA" id="ARBA00029447"/>
    </source>
</evidence>
<gene>
    <name evidence="7" type="ORF">Ctaglu_44310</name>
</gene>
<evidence type="ECO:0000259" key="5">
    <source>
        <dbReference type="PROSITE" id="PS50111"/>
    </source>
</evidence>
<dbReference type="PROSITE" id="PS50885">
    <property type="entry name" value="HAMP"/>
    <property type="match status" value="1"/>
</dbReference>
<dbReference type="InterPro" id="IPR004089">
    <property type="entry name" value="MCPsignal_dom"/>
</dbReference>
<keyword evidence="4" id="KW-1133">Transmembrane helix</keyword>
<dbReference type="EMBL" id="BHYK01000042">
    <property type="protein sequence ID" value="GCD12808.1"/>
    <property type="molecule type" value="Genomic_DNA"/>
</dbReference>
<reference evidence="7 8" key="1">
    <citation type="submission" date="2018-11" db="EMBL/GenBank/DDBJ databases">
        <title>Genome sequencing and assembly of Clostridium tagluense strain A121.</title>
        <authorList>
            <person name="Murakami T."/>
            <person name="Segawa T."/>
            <person name="Shcherbakova V.A."/>
            <person name="Mori H."/>
            <person name="Yoshimura Y."/>
        </authorList>
    </citation>
    <scope>NUCLEOTIDE SEQUENCE [LARGE SCALE GENOMIC DNA]</scope>
    <source>
        <strain evidence="7 8">A121</strain>
    </source>
</reference>
<feature type="domain" description="Methyl-accepting transducer" evidence="5">
    <location>
        <begin position="279"/>
        <end position="536"/>
    </location>
</feature>
<dbReference type="InterPro" id="IPR024478">
    <property type="entry name" value="HlyB_4HB_MCP"/>
</dbReference>
<dbReference type="SMART" id="SM00283">
    <property type="entry name" value="MA"/>
    <property type="match status" value="1"/>
</dbReference>
<evidence type="ECO:0000256" key="1">
    <source>
        <dbReference type="ARBA" id="ARBA00023224"/>
    </source>
</evidence>
<evidence type="ECO:0000256" key="4">
    <source>
        <dbReference type="SAM" id="Phobius"/>
    </source>
</evidence>
<dbReference type="GO" id="GO:0004888">
    <property type="term" value="F:transmembrane signaling receptor activity"/>
    <property type="evidence" value="ECO:0007669"/>
    <property type="project" value="InterPro"/>
</dbReference>
<proteinExistence type="inferred from homology"/>
<name>A0A401UTN0_9CLOT</name>
<keyword evidence="1 3" id="KW-0807">Transducer</keyword>
<dbReference type="InterPro" id="IPR003660">
    <property type="entry name" value="HAMP_dom"/>
</dbReference>
<comment type="similarity">
    <text evidence="2">Belongs to the methyl-accepting chemotaxis (MCP) protein family.</text>
</comment>
<keyword evidence="4" id="KW-0812">Transmembrane</keyword>
<dbReference type="AlphaFoldDB" id="A0A401UTN0"/>
<dbReference type="PANTHER" id="PTHR32089:SF112">
    <property type="entry name" value="LYSOZYME-LIKE PROTEIN-RELATED"/>
    <property type="match status" value="1"/>
</dbReference>
<organism evidence="7 8">
    <name type="scientific">Clostridium tagluense</name>
    <dbReference type="NCBI Taxonomy" id="360422"/>
    <lineage>
        <taxon>Bacteria</taxon>
        <taxon>Bacillati</taxon>
        <taxon>Bacillota</taxon>
        <taxon>Clostridia</taxon>
        <taxon>Eubacteriales</taxon>
        <taxon>Clostridiaceae</taxon>
        <taxon>Clostridium</taxon>
    </lineage>
</organism>
<dbReference type="GO" id="GO:0007165">
    <property type="term" value="P:signal transduction"/>
    <property type="evidence" value="ECO:0007669"/>
    <property type="project" value="UniProtKB-KW"/>
</dbReference>
<feature type="domain" description="HAMP" evidence="6">
    <location>
        <begin position="208"/>
        <end position="260"/>
    </location>
</feature>